<dbReference type="SUPFAM" id="SSF52402">
    <property type="entry name" value="Adenine nucleotide alpha hydrolases-like"/>
    <property type="match status" value="1"/>
</dbReference>
<proteinExistence type="predicted"/>
<evidence type="ECO:0000259" key="1">
    <source>
        <dbReference type="Pfam" id="PF00582"/>
    </source>
</evidence>
<dbReference type="RefSeq" id="WP_224477493.1">
    <property type="nucleotide sequence ID" value="NZ_JAIUJS010000002.1"/>
</dbReference>
<comment type="caution">
    <text evidence="2">The sequence shown here is derived from an EMBL/GenBank/DDBJ whole genome shotgun (WGS) entry which is preliminary data.</text>
</comment>
<dbReference type="Gene3D" id="3.40.50.620">
    <property type="entry name" value="HUPs"/>
    <property type="match status" value="1"/>
</dbReference>
<evidence type="ECO:0000313" key="3">
    <source>
        <dbReference type="Proteomes" id="UP001198402"/>
    </source>
</evidence>
<organism evidence="2 3">
    <name type="scientific">Winogradskyella vincentii</name>
    <dbReference type="NCBI Taxonomy" id="2877122"/>
    <lineage>
        <taxon>Bacteria</taxon>
        <taxon>Pseudomonadati</taxon>
        <taxon>Bacteroidota</taxon>
        <taxon>Flavobacteriia</taxon>
        <taxon>Flavobacteriales</taxon>
        <taxon>Flavobacteriaceae</taxon>
        <taxon>Winogradskyella</taxon>
    </lineage>
</organism>
<name>A0ABS7XZX4_9FLAO</name>
<dbReference type="Pfam" id="PF00582">
    <property type="entry name" value="Usp"/>
    <property type="match status" value="1"/>
</dbReference>
<feature type="domain" description="UspA" evidence="1">
    <location>
        <begin position="6"/>
        <end position="141"/>
    </location>
</feature>
<keyword evidence="3" id="KW-1185">Reference proteome</keyword>
<protein>
    <submittedName>
        <fullName evidence="2">Universal stress protein</fullName>
    </submittedName>
</protein>
<gene>
    <name evidence="2" type="ORF">LBV24_05010</name>
</gene>
<evidence type="ECO:0000313" key="2">
    <source>
        <dbReference type="EMBL" id="MCA0152565.1"/>
    </source>
</evidence>
<reference evidence="3" key="1">
    <citation type="submission" date="2023-07" db="EMBL/GenBank/DDBJ databases">
        <authorList>
            <person name="Yue Y."/>
        </authorList>
    </citation>
    <scope>NUCLEOTIDE SEQUENCE [LARGE SCALE GENOMIC DNA]</scope>
    <source>
        <strain evidence="3">2Y89</strain>
    </source>
</reference>
<dbReference type="CDD" id="cd00293">
    <property type="entry name" value="USP-like"/>
    <property type="match status" value="1"/>
</dbReference>
<dbReference type="Proteomes" id="UP001198402">
    <property type="component" value="Unassembled WGS sequence"/>
</dbReference>
<accession>A0ABS7XZX4</accession>
<dbReference type="EMBL" id="JAIUJS010000002">
    <property type="protein sequence ID" value="MCA0152565.1"/>
    <property type="molecule type" value="Genomic_DNA"/>
</dbReference>
<dbReference type="InterPro" id="IPR006016">
    <property type="entry name" value="UspA"/>
</dbReference>
<sequence>MARKLKILILSDLKSNTPKILSNAIALSKMVNGDLEFLHVKKPTELVKTASQLSAVREINEYTKVTKKKIKELLDPISEKHNTKVNYKYSFGNVKDEIEKYIKKTEPDIIVLGKRQSNTLSFIGDNIIDFVLKSHKGAVLVASHNSSLTPDHDLSIGIFNEEESNLKDSLIEDLVEYSTLPLKSFKIGVNSDNQNTKDQFLSKKTIEYVFEDTSDVISNISSYIPKSKVNLLCVNRNKQFNKSKNIKEIIKKVNVSILVT</sequence>
<dbReference type="InterPro" id="IPR014729">
    <property type="entry name" value="Rossmann-like_a/b/a_fold"/>
</dbReference>